<feature type="region of interest" description="Disordered" evidence="1">
    <location>
        <begin position="261"/>
        <end position="297"/>
    </location>
</feature>
<organism evidence="2 3">
    <name type="scientific">Chlamydomonas reinhardtii</name>
    <name type="common">Chlamydomonas smithii</name>
    <dbReference type="NCBI Taxonomy" id="3055"/>
    <lineage>
        <taxon>Eukaryota</taxon>
        <taxon>Viridiplantae</taxon>
        <taxon>Chlorophyta</taxon>
        <taxon>core chlorophytes</taxon>
        <taxon>Chlorophyceae</taxon>
        <taxon>CS clade</taxon>
        <taxon>Chlamydomonadales</taxon>
        <taxon>Chlamydomonadaceae</taxon>
        <taxon>Chlamydomonas</taxon>
    </lineage>
</organism>
<evidence type="ECO:0000256" key="1">
    <source>
        <dbReference type="SAM" id="MobiDB-lite"/>
    </source>
</evidence>
<feature type="region of interest" description="Disordered" evidence="1">
    <location>
        <begin position="492"/>
        <end position="536"/>
    </location>
</feature>
<dbReference type="OrthoDB" id="10678224at2759"/>
<dbReference type="InParanoid" id="A0A2K3CQV7"/>
<sequence length="669" mass="65060">MWLRFLCLTCGINEAPPSEVDGKSPQRALAQGTSGSPPASTSCPALETCDTEAAATTVLPPATLATLTPPYVRRHQRTITLDGSEGSFISVGVPAADCFGNEAADPGRSDGGGGSPSHASALAAGAAAASGTARMSRNSPALPGHHGHRRGAVTAGGGLGGGGGGGATCSPPSWARRPGSAKALAYGSGGGAATASASTPAVPSRFSLNGAAPVSRGAYGYTGAPTTTTTTADCGSISTGSMCGGVGCGGGYGGRTAGGGVTDGGCPPSQQPQLQRPSGGGGGGRLHRRYYAPATSGTDPAADAAAAAAADTATAADSAATGTAVRLDGWPGFADDAAQDAAAASSALQQAATAAACRHMAKAHATADAADADADADASSAHQAVAAAAAAVAGVEAGGDTTANEADAEDNSSIDSAATVVLVEREAEAGGAAATAGEFGMGPTTQLPWGPNAAQRTLLPSHPQQLLRYAPLLPLQGPRSLLPSAAGPAAAANSVRPWRSCKDSDAAASAPASGVQQPLAASGTSGERGAATAVAGSAAEPAKAEVVATVDYKEQPWEQDRAAALQQQCRELLQQFPPPLPFAPSSSKLLMKEACPPRRTVTGSSFGSCNNSISLRVDLSGNGGLGVLVGDRDDDVGDDRGVAEGGAAACGSAPHGVVFATRMGAAVVA</sequence>
<feature type="compositionally biased region" description="Low complexity" evidence="1">
    <location>
        <begin position="193"/>
        <end position="202"/>
    </location>
</feature>
<keyword evidence="3" id="KW-1185">Reference proteome</keyword>
<dbReference type="RefSeq" id="XP_042914845.1">
    <property type="nucleotide sequence ID" value="XM_043072386.1"/>
</dbReference>
<protein>
    <submittedName>
        <fullName evidence="2">Uncharacterized protein</fullName>
    </submittedName>
</protein>
<gene>
    <name evidence="2" type="ORF">CHLRE_17g728550v5</name>
</gene>
<dbReference type="ExpressionAtlas" id="A0A2K3CQV7">
    <property type="expression patterns" value="baseline and differential"/>
</dbReference>
<evidence type="ECO:0000313" key="3">
    <source>
        <dbReference type="Proteomes" id="UP000006906"/>
    </source>
</evidence>
<dbReference type="EMBL" id="CM008978">
    <property type="protein sequence ID" value="PNW70645.1"/>
    <property type="molecule type" value="Genomic_DNA"/>
</dbReference>
<reference evidence="2 3" key="1">
    <citation type="journal article" date="2007" name="Science">
        <title>The Chlamydomonas genome reveals the evolution of key animal and plant functions.</title>
        <authorList>
            <person name="Merchant S.S."/>
            <person name="Prochnik S.E."/>
            <person name="Vallon O."/>
            <person name="Harris E.H."/>
            <person name="Karpowicz S.J."/>
            <person name="Witman G.B."/>
            <person name="Terry A."/>
            <person name="Salamov A."/>
            <person name="Fritz-Laylin L.K."/>
            <person name="Marechal-Drouard L."/>
            <person name="Marshall W.F."/>
            <person name="Qu L.H."/>
            <person name="Nelson D.R."/>
            <person name="Sanderfoot A.A."/>
            <person name="Spalding M.H."/>
            <person name="Kapitonov V.V."/>
            <person name="Ren Q."/>
            <person name="Ferris P."/>
            <person name="Lindquist E."/>
            <person name="Shapiro H."/>
            <person name="Lucas S.M."/>
            <person name="Grimwood J."/>
            <person name="Schmutz J."/>
            <person name="Cardol P."/>
            <person name="Cerutti H."/>
            <person name="Chanfreau G."/>
            <person name="Chen C.L."/>
            <person name="Cognat V."/>
            <person name="Croft M.T."/>
            <person name="Dent R."/>
            <person name="Dutcher S."/>
            <person name="Fernandez E."/>
            <person name="Fukuzawa H."/>
            <person name="Gonzalez-Ballester D."/>
            <person name="Gonzalez-Halphen D."/>
            <person name="Hallmann A."/>
            <person name="Hanikenne M."/>
            <person name="Hippler M."/>
            <person name="Inwood W."/>
            <person name="Jabbari K."/>
            <person name="Kalanon M."/>
            <person name="Kuras R."/>
            <person name="Lefebvre P.A."/>
            <person name="Lemaire S.D."/>
            <person name="Lobanov A.V."/>
            <person name="Lohr M."/>
            <person name="Manuell A."/>
            <person name="Meier I."/>
            <person name="Mets L."/>
            <person name="Mittag M."/>
            <person name="Mittelmeier T."/>
            <person name="Moroney J.V."/>
            <person name="Moseley J."/>
            <person name="Napoli C."/>
            <person name="Nedelcu A.M."/>
            <person name="Niyogi K."/>
            <person name="Novoselov S.V."/>
            <person name="Paulsen I.T."/>
            <person name="Pazour G."/>
            <person name="Purton S."/>
            <person name="Ral J.P."/>
            <person name="Riano-Pachon D.M."/>
            <person name="Riekhof W."/>
            <person name="Rymarquis L."/>
            <person name="Schroda M."/>
            <person name="Stern D."/>
            <person name="Umen J."/>
            <person name="Willows R."/>
            <person name="Wilson N."/>
            <person name="Zimmer S.L."/>
            <person name="Allmer J."/>
            <person name="Balk J."/>
            <person name="Bisova K."/>
            <person name="Chen C.J."/>
            <person name="Elias M."/>
            <person name="Gendler K."/>
            <person name="Hauser C."/>
            <person name="Lamb M.R."/>
            <person name="Ledford H."/>
            <person name="Long J.C."/>
            <person name="Minagawa J."/>
            <person name="Page M.D."/>
            <person name="Pan J."/>
            <person name="Pootakham W."/>
            <person name="Roje S."/>
            <person name="Rose A."/>
            <person name="Stahlberg E."/>
            <person name="Terauchi A.M."/>
            <person name="Yang P."/>
            <person name="Ball S."/>
            <person name="Bowler C."/>
            <person name="Dieckmann C.L."/>
            <person name="Gladyshev V.N."/>
            <person name="Green P."/>
            <person name="Jorgensen R."/>
            <person name="Mayfield S."/>
            <person name="Mueller-Roeber B."/>
            <person name="Rajamani S."/>
            <person name="Sayre R.T."/>
            <person name="Brokstein P."/>
            <person name="Dubchak I."/>
            <person name="Goodstein D."/>
            <person name="Hornick L."/>
            <person name="Huang Y.W."/>
            <person name="Jhaveri J."/>
            <person name="Luo Y."/>
            <person name="Martinez D."/>
            <person name="Ngau W.C."/>
            <person name="Otillar B."/>
            <person name="Poliakov A."/>
            <person name="Porter A."/>
            <person name="Szajkowski L."/>
            <person name="Werner G."/>
            <person name="Zhou K."/>
            <person name="Grigoriev I.V."/>
            <person name="Rokhsar D.S."/>
            <person name="Grossman A.R."/>
        </authorList>
    </citation>
    <scope>NUCLEOTIDE SEQUENCE [LARGE SCALE GENOMIC DNA]</scope>
    <source>
        <strain evidence="3">CC-503</strain>
    </source>
</reference>
<feature type="region of interest" description="Disordered" evidence="1">
    <location>
        <begin position="17"/>
        <end position="44"/>
    </location>
</feature>
<feature type="compositionally biased region" description="Low complexity" evidence="1">
    <location>
        <begin position="264"/>
        <end position="277"/>
    </location>
</feature>
<dbReference type="KEGG" id="cre:CHLRE_17g728550v5"/>
<feature type="compositionally biased region" description="Gly residues" evidence="1">
    <location>
        <begin position="154"/>
        <end position="167"/>
    </location>
</feature>
<evidence type="ECO:0000313" key="2">
    <source>
        <dbReference type="EMBL" id="PNW70645.1"/>
    </source>
</evidence>
<accession>A0A2K3CQV7</accession>
<dbReference type="GeneID" id="5722828"/>
<dbReference type="AlphaFoldDB" id="A0A2K3CQV7"/>
<name>A0A2K3CQV7_CHLRE</name>
<proteinExistence type="predicted"/>
<feature type="compositionally biased region" description="Polar residues" evidence="1">
    <location>
        <begin position="31"/>
        <end position="43"/>
    </location>
</feature>
<dbReference type="Gramene" id="PNW70645">
    <property type="protein sequence ID" value="PNW70645"/>
    <property type="gene ID" value="CHLRE_17g728550v5"/>
</dbReference>
<feature type="region of interest" description="Disordered" evidence="1">
    <location>
        <begin position="102"/>
        <end position="202"/>
    </location>
</feature>
<feature type="compositionally biased region" description="Low complexity" evidence="1">
    <location>
        <begin position="116"/>
        <end position="136"/>
    </location>
</feature>
<dbReference type="Proteomes" id="UP000006906">
    <property type="component" value="Chromosome 17"/>
</dbReference>